<proteinExistence type="predicted"/>
<evidence type="ECO:0000313" key="3">
    <source>
        <dbReference type="Proteomes" id="UP000542813"/>
    </source>
</evidence>
<evidence type="ECO:0000256" key="1">
    <source>
        <dbReference type="SAM" id="MobiDB-lite"/>
    </source>
</evidence>
<sequence length="250" mass="26817">MVDEETFRALARSSPWRWRSVELTRRLVGDAITADEEVRAWIDRPGRMRVVDHDGTEHLVDETPADRGLVLVSSSDDGSGDGSGGAPVEPSVVTVPLDPAAPAPERRPDGLVARRPSGVTVAYDDPMYENYLWVAMLDPVELSDGVDVLSVEQVVREGRDTLEATVRPTAAYDPRCTCCALLIGEVSAELLRAEGGPDPEDRAFADAFAVALDVETGICVELRELGGDDDGAGFDVRIEAVVAVSPAEFG</sequence>
<name>A0A7W9GMB1_9ACTN</name>
<comment type="caution">
    <text evidence="2">The sequence shown here is derived from an EMBL/GenBank/DDBJ whole genome shotgun (WGS) entry which is preliminary data.</text>
</comment>
<dbReference type="AlphaFoldDB" id="A0A7W9GMB1"/>
<protein>
    <submittedName>
        <fullName evidence="2">Uncharacterized protein</fullName>
    </submittedName>
</protein>
<evidence type="ECO:0000313" key="2">
    <source>
        <dbReference type="EMBL" id="MBB5786307.1"/>
    </source>
</evidence>
<accession>A0A7W9GMB1</accession>
<gene>
    <name evidence="2" type="ORF">HD601_000882</name>
</gene>
<keyword evidence="3" id="KW-1185">Reference proteome</keyword>
<feature type="region of interest" description="Disordered" evidence="1">
    <location>
        <begin position="72"/>
        <end position="112"/>
    </location>
</feature>
<reference evidence="2 3" key="1">
    <citation type="submission" date="2020-08" db="EMBL/GenBank/DDBJ databases">
        <title>Sequencing the genomes of 1000 actinobacteria strains.</title>
        <authorList>
            <person name="Klenk H.-P."/>
        </authorList>
    </citation>
    <scope>NUCLEOTIDE SEQUENCE [LARGE SCALE GENOMIC DNA]</scope>
    <source>
        <strain evidence="2 3">DSM 102122</strain>
    </source>
</reference>
<dbReference type="RefSeq" id="WP_184819700.1">
    <property type="nucleotide sequence ID" value="NZ_JACHMM010000001.1"/>
</dbReference>
<dbReference type="EMBL" id="JACHMM010000001">
    <property type="protein sequence ID" value="MBB5786307.1"/>
    <property type="molecule type" value="Genomic_DNA"/>
</dbReference>
<dbReference type="Proteomes" id="UP000542813">
    <property type="component" value="Unassembled WGS sequence"/>
</dbReference>
<organism evidence="2 3">
    <name type="scientific">Jiangella mangrovi</name>
    <dbReference type="NCBI Taxonomy" id="1524084"/>
    <lineage>
        <taxon>Bacteria</taxon>
        <taxon>Bacillati</taxon>
        <taxon>Actinomycetota</taxon>
        <taxon>Actinomycetes</taxon>
        <taxon>Jiangellales</taxon>
        <taxon>Jiangellaceae</taxon>
        <taxon>Jiangella</taxon>
    </lineage>
</organism>